<comment type="caution">
    <text evidence="1">The sequence shown here is derived from an EMBL/GenBank/DDBJ whole genome shotgun (WGS) entry which is preliminary data.</text>
</comment>
<dbReference type="SUPFAM" id="SSF52096">
    <property type="entry name" value="ClpP/crotonase"/>
    <property type="match status" value="1"/>
</dbReference>
<gene>
    <name evidence="1" type="ORF">KSX_11610</name>
</gene>
<sequence length="532" mass="60428">MQRISRQALQEDIHQLARTLAEAHPDPYTTRGGPIAFHHRVQKLLAGIPEDGMSQHQFSHYVHPLIAAPGDGHTQLFEPENPQETTTQPTRRLWLHWEIIEQEFYLAITCYAELEVLIGARLLAINDLALETLLQRMGTYQGYDNVYQNLHHLAQSLESPSLLALLLAQDEPPAEIRLTLKLADSSQKTLNVPLTAEQPGIPLEADSAFVLPPLNAARMCHTFLDAHYQVAYLRIESLLYYREHFEYLTTLGHTQNVDRWLEDVGHALPPEKTFPKTREERIAMVPAATSLLRDLFSAMRLAHTSTLIVDLRFCSDGGSFFTTILNYFLYGIGALQIENNGYQIKRYSPLYFENYTQDSSEQYAEAIRNGGYDYSDEMRWRQGPIFEHTTRARLQALTDLRLLSRHSLSFAREFQSRAYEAAWTPQVYVLTSTQTYSAGVTTAVSLLRHGAILIGTPPAQNGNSFSGGLSFTLKYSRIKGNIPFKRQILFPPDEGKEQIIRPHHELTYDYLASHNYDPNASIQLVLDTLAEA</sequence>
<evidence type="ECO:0000313" key="2">
    <source>
        <dbReference type="Proteomes" id="UP000612362"/>
    </source>
</evidence>
<dbReference type="RefSeq" id="WP_220192494.1">
    <property type="nucleotide sequence ID" value="NZ_BNJF01000001.1"/>
</dbReference>
<proteinExistence type="predicted"/>
<evidence type="ECO:0000313" key="1">
    <source>
        <dbReference type="EMBL" id="GHO42998.1"/>
    </source>
</evidence>
<evidence type="ECO:0008006" key="3">
    <source>
        <dbReference type="Google" id="ProtNLM"/>
    </source>
</evidence>
<dbReference type="Gene3D" id="3.90.226.10">
    <property type="entry name" value="2-enoyl-CoA Hydratase, Chain A, domain 1"/>
    <property type="match status" value="1"/>
</dbReference>
<name>A0A8J3HXX5_9CHLR</name>
<keyword evidence="2" id="KW-1185">Reference proteome</keyword>
<protein>
    <recommendedName>
        <fullName evidence="3">Tail specific protease domain-containing protein</fullName>
    </recommendedName>
</protein>
<dbReference type="EMBL" id="BNJF01000001">
    <property type="protein sequence ID" value="GHO42998.1"/>
    <property type="molecule type" value="Genomic_DNA"/>
</dbReference>
<accession>A0A8J3HXX5</accession>
<organism evidence="1 2">
    <name type="scientific">Ktedonospora formicarum</name>
    <dbReference type="NCBI Taxonomy" id="2778364"/>
    <lineage>
        <taxon>Bacteria</taxon>
        <taxon>Bacillati</taxon>
        <taxon>Chloroflexota</taxon>
        <taxon>Ktedonobacteria</taxon>
        <taxon>Ktedonobacterales</taxon>
        <taxon>Ktedonobacteraceae</taxon>
        <taxon>Ktedonospora</taxon>
    </lineage>
</organism>
<dbReference type="AlphaFoldDB" id="A0A8J3HXX5"/>
<dbReference type="InterPro" id="IPR029045">
    <property type="entry name" value="ClpP/crotonase-like_dom_sf"/>
</dbReference>
<reference evidence="1" key="1">
    <citation type="submission" date="2020-10" db="EMBL/GenBank/DDBJ databases">
        <title>Taxonomic study of unclassified bacteria belonging to the class Ktedonobacteria.</title>
        <authorList>
            <person name="Yabe S."/>
            <person name="Wang C.M."/>
            <person name="Zheng Y."/>
            <person name="Sakai Y."/>
            <person name="Cavaletti L."/>
            <person name="Monciardini P."/>
            <person name="Donadio S."/>
        </authorList>
    </citation>
    <scope>NUCLEOTIDE SEQUENCE</scope>
    <source>
        <strain evidence="1">SOSP1-1</strain>
    </source>
</reference>
<dbReference type="Proteomes" id="UP000612362">
    <property type="component" value="Unassembled WGS sequence"/>
</dbReference>